<dbReference type="AlphaFoldDB" id="A0A0B7JRV4"/>
<feature type="transmembrane region" description="Helical" evidence="2">
    <location>
        <begin position="62"/>
        <end position="82"/>
    </location>
</feature>
<dbReference type="PANTHER" id="PTHR35179">
    <property type="entry name" value="PROTEIN CBG02620"/>
    <property type="match status" value="1"/>
</dbReference>
<sequence length="368" mass="41451">MSDRGTLIPEHYVHTNPTAEEIELSCIIWGLSLGISVYGAFAAGKQTFKAWKRAKKVTTYMALIWLAWIASTVMGIVSWAFLKGSIKPGLEFYLTILISWFFQIHTLFQIIVNRIAVLSVRSKTIFRLKWGIFFLTCLINISVACIWVPASLQINETFIAVNNVWDRLEKAIICVMDTGLNLYFIYLVRSRLIANGLTKYDLLFNFNLAMIFVSVSLDILIVAMMSLPNKFVYLQFHPVAYLLKLQIEMGMADLIVKIVKASNPTSHSSGPYVRGTETLGLNAQSHTAGSRADPWGKPQQRTRIEGGAEEEAMEMEMYGKGIKKTVVTEIVSQDERSISRQDDAAIEHDRASHSSSTRQLKDSSRQSH</sequence>
<dbReference type="EMBL" id="CDPU01000008">
    <property type="protein sequence ID" value="CEO47738.1"/>
    <property type="molecule type" value="Genomic_DNA"/>
</dbReference>
<evidence type="ECO:0000256" key="2">
    <source>
        <dbReference type="SAM" id="Phobius"/>
    </source>
</evidence>
<name>A0A0B7JRV4_BIOOC</name>
<organism evidence="3">
    <name type="scientific">Bionectria ochroleuca</name>
    <name type="common">Gliocladium roseum</name>
    <dbReference type="NCBI Taxonomy" id="29856"/>
    <lineage>
        <taxon>Eukaryota</taxon>
        <taxon>Fungi</taxon>
        <taxon>Dikarya</taxon>
        <taxon>Ascomycota</taxon>
        <taxon>Pezizomycotina</taxon>
        <taxon>Sordariomycetes</taxon>
        <taxon>Hypocreomycetidae</taxon>
        <taxon>Hypocreales</taxon>
        <taxon>Bionectriaceae</taxon>
        <taxon>Clonostachys</taxon>
    </lineage>
</organism>
<gene>
    <name evidence="3" type="ORF">BN869_000003793_1</name>
</gene>
<proteinExistence type="predicted"/>
<keyword evidence="2" id="KW-0472">Membrane</keyword>
<feature type="transmembrane region" description="Helical" evidence="2">
    <location>
        <begin position="130"/>
        <end position="150"/>
    </location>
</feature>
<reference evidence="3" key="1">
    <citation type="submission" date="2015-01" db="EMBL/GenBank/DDBJ databases">
        <authorList>
            <person name="Durling Mikael"/>
        </authorList>
    </citation>
    <scope>NUCLEOTIDE SEQUENCE</scope>
</reference>
<dbReference type="PANTHER" id="PTHR35179:SF1">
    <property type="entry name" value="INTEGRAL MEMBRANE PROTEIN"/>
    <property type="match status" value="1"/>
</dbReference>
<keyword evidence="2" id="KW-1133">Transmembrane helix</keyword>
<feature type="compositionally biased region" description="Basic and acidic residues" evidence="1">
    <location>
        <begin position="359"/>
        <end position="368"/>
    </location>
</feature>
<feature type="transmembrane region" description="Helical" evidence="2">
    <location>
        <begin position="200"/>
        <end position="227"/>
    </location>
</feature>
<protein>
    <submittedName>
        <fullName evidence="3">Uncharacterized protein</fullName>
    </submittedName>
</protein>
<evidence type="ECO:0000256" key="1">
    <source>
        <dbReference type="SAM" id="MobiDB-lite"/>
    </source>
</evidence>
<evidence type="ECO:0000313" key="3">
    <source>
        <dbReference type="EMBL" id="CEO47738.1"/>
    </source>
</evidence>
<feature type="transmembrane region" description="Helical" evidence="2">
    <location>
        <begin position="94"/>
        <end position="118"/>
    </location>
</feature>
<keyword evidence="2" id="KW-0812">Transmembrane</keyword>
<feature type="transmembrane region" description="Helical" evidence="2">
    <location>
        <begin position="22"/>
        <end position="41"/>
    </location>
</feature>
<feature type="transmembrane region" description="Helical" evidence="2">
    <location>
        <begin position="170"/>
        <end position="188"/>
    </location>
</feature>
<accession>A0A0B7JRV4</accession>
<feature type="compositionally biased region" description="Basic and acidic residues" evidence="1">
    <location>
        <begin position="333"/>
        <end position="352"/>
    </location>
</feature>
<feature type="region of interest" description="Disordered" evidence="1">
    <location>
        <begin position="333"/>
        <end position="368"/>
    </location>
</feature>